<reference evidence="2" key="1">
    <citation type="submission" date="2025-08" db="UniProtKB">
        <authorList>
            <consortium name="RefSeq"/>
        </authorList>
    </citation>
    <scope>IDENTIFICATION</scope>
    <source>
        <strain evidence="2">Ishihara</strain>
        <tissue evidence="2">Whole body</tissue>
    </source>
</reference>
<dbReference type="GeneID" id="111359899"/>
<protein>
    <submittedName>
        <fullName evidence="2">Fatty acid-binding protein, adipocyte-like</fullName>
    </submittedName>
</protein>
<dbReference type="SUPFAM" id="SSF50814">
    <property type="entry name" value="Lipocalins"/>
    <property type="match status" value="1"/>
</dbReference>
<dbReference type="Gene3D" id="2.40.128.20">
    <property type="match status" value="1"/>
</dbReference>
<gene>
    <name evidence="2" type="primary">LOC111359899</name>
</gene>
<dbReference type="KEGG" id="sliu:111359899"/>
<evidence type="ECO:0000313" key="1">
    <source>
        <dbReference type="Proteomes" id="UP000301870"/>
    </source>
</evidence>
<organism evidence="1 2">
    <name type="scientific">Spodoptera litura</name>
    <name type="common">Asian cotton leafworm</name>
    <dbReference type="NCBI Taxonomy" id="69820"/>
    <lineage>
        <taxon>Eukaryota</taxon>
        <taxon>Metazoa</taxon>
        <taxon>Ecdysozoa</taxon>
        <taxon>Arthropoda</taxon>
        <taxon>Hexapoda</taxon>
        <taxon>Insecta</taxon>
        <taxon>Pterygota</taxon>
        <taxon>Neoptera</taxon>
        <taxon>Endopterygota</taxon>
        <taxon>Lepidoptera</taxon>
        <taxon>Glossata</taxon>
        <taxon>Ditrysia</taxon>
        <taxon>Noctuoidea</taxon>
        <taxon>Noctuidae</taxon>
        <taxon>Amphipyrinae</taxon>
        <taxon>Spodoptera</taxon>
    </lineage>
</organism>
<dbReference type="RefSeq" id="XP_022831352.1">
    <property type="nucleotide sequence ID" value="XM_022975584.1"/>
</dbReference>
<sequence length="93" mass="10339">MTKNGDIYTITMETAIKTVTFSFKLNEEFIDNKPNGEKTNTVIQADGDSLIQSDVSENGKKSKIVYSFTPQELILTNTIEGWNGKSVRTFAAI</sequence>
<proteinExistence type="predicted"/>
<evidence type="ECO:0000313" key="2">
    <source>
        <dbReference type="RefSeq" id="XP_022831352.1"/>
    </source>
</evidence>
<dbReference type="OrthoDB" id="354351at2759"/>
<name>A0A9J7EMR0_SPOLT</name>
<dbReference type="InterPro" id="IPR012674">
    <property type="entry name" value="Calycin"/>
</dbReference>
<dbReference type="Proteomes" id="UP000301870">
    <property type="component" value="Chromosome 30"/>
</dbReference>
<dbReference type="AlphaFoldDB" id="A0A9J7EMR0"/>
<keyword evidence="1" id="KW-1185">Reference proteome</keyword>
<accession>A0A9J7EMR0</accession>